<evidence type="ECO:0000313" key="3">
    <source>
        <dbReference type="Proteomes" id="UP000294200"/>
    </source>
</evidence>
<organism evidence="2 3">
    <name type="scientific">Paraburkholderia steynii</name>
    <dbReference type="NCBI Taxonomy" id="1245441"/>
    <lineage>
        <taxon>Bacteria</taxon>
        <taxon>Pseudomonadati</taxon>
        <taxon>Pseudomonadota</taxon>
        <taxon>Betaproteobacteria</taxon>
        <taxon>Burkholderiales</taxon>
        <taxon>Burkholderiaceae</taxon>
        <taxon>Paraburkholderia</taxon>
    </lineage>
</organism>
<feature type="region of interest" description="Disordered" evidence="1">
    <location>
        <begin position="1"/>
        <end position="25"/>
    </location>
</feature>
<comment type="caution">
    <text evidence="2">The sequence shown here is derived from an EMBL/GenBank/DDBJ whole genome shotgun (WGS) entry which is preliminary data.</text>
</comment>
<accession>A0A4R0XIE9</accession>
<reference evidence="2 3" key="1">
    <citation type="submission" date="2017-02" db="EMBL/GenBank/DDBJ databases">
        <title>Paraburkholderia sophoroidis sp. nov. and Paraburkholderia steynii sp. nov. rhizobial symbionts of the fynbos legume Hypocalyptus sophoroides.</title>
        <authorList>
            <person name="Steenkamp E.T."/>
            <person name="Beukes C.W."/>
            <person name="Van Zyl E."/>
            <person name="Avontuur J."/>
            <person name="Chan W.Y."/>
            <person name="Hassen A."/>
            <person name="Palmer M."/>
            <person name="Mthombeni L."/>
            <person name="Phalane F."/>
            <person name="Sereme K."/>
            <person name="Venter S.N."/>
        </authorList>
    </citation>
    <scope>NUCLEOTIDE SEQUENCE [LARGE SCALE GENOMIC DNA]</scope>
    <source>
        <strain evidence="2 3">HC1.1ba</strain>
    </source>
</reference>
<evidence type="ECO:0000256" key="1">
    <source>
        <dbReference type="SAM" id="MobiDB-lite"/>
    </source>
</evidence>
<keyword evidence="3" id="KW-1185">Reference proteome</keyword>
<evidence type="ECO:0000313" key="2">
    <source>
        <dbReference type="EMBL" id="TCG07077.1"/>
    </source>
</evidence>
<protein>
    <submittedName>
        <fullName evidence="2">Uncharacterized protein</fullName>
    </submittedName>
</protein>
<dbReference type="Proteomes" id="UP000294200">
    <property type="component" value="Unassembled WGS sequence"/>
</dbReference>
<proteinExistence type="predicted"/>
<gene>
    <name evidence="2" type="ORF">BZM27_21960</name>
</gene>
<name>A0A4R0XIE9_9BURK</name>
<dbReference type="AlphaFoldDB" id="A0A4R0XIE9"/>
<dbReference type="EMBL" id="MWML01000080">
    <property type="protein sequence ID" value="TCG07077.1"/>
    <property type="molecule type" value="Genomic_DNA"/>
</dbReference>
<feature type="compositionally biased region" description="Basic and acidic residues" evidence="1">
    <location>
        <begin position="12"/>
        <end position="24"/>
    </location>
</feature>
<sequence length="113" mass="12872">MPKVEINNITLDRTHDRNDSRECATPDQQLPTLFLHTNNVNPQIEGENKQAFTRIKFFRNGTPKGSYRIAATHLTGLECMPMSTFPWGLGHQNLEKSFVHTPRLPLAQPYVLA</sequence>